<dbReference type="EMBL" id="LUKE01000001">
    <property type="protein sequence ID" value="KYG66318.1"/>
    <property type="molecule type" value="Genomic_DNA"/>
</dbReference>
<gene>
    <name evidence="2" type="ORF">AZI86_04485</name>
</gene>
<dbReference type="RefSeq" id="WP_061833884.1">
    <property type="nucleotide sequence ID" value="NZ_LUKE01000001.1"/>
</dbReference>
<dbReference type="Pfam" id="PF13173">
    <property type="entry name" value="AAA_14"/>
    <property type="match status" value="1"/>
</dbReference>
<organism evidence="2 3">
    <name type="scientific">Bdellovibrio bacteriovorus</name>
    <dbReference type="NCBI Taxonomy" id="959"/>
    <lineage>
        <taxon>Bacteria</taxon>
        <taxon>Pseudomonadati</taxon>
        <taxon>Bdellovibrionota</taxon>
        <taxon>Bdellovibrionia</taxon>
        <taxon>Bdellovibrionales</taxon>
        <taxon>Pseudobdellovibrionaceae</taxon>
        <taxon>Bdellovibrio</taxon>
    </lineage>
</organism>
<evidence type="ECO:0000313" key="2">
    <source>
        <dbReference type="EMBL" id="KYG66318.1"/>
    </source>
</evidence>
<dbReference type="OrthoDB" id="9801684at2"/>
<feature type="domain" description="AAA" evidence="1">
    <location>
        <begin position="19"/>
        <end position="58"/>
    </location>
</feature>
<evidence type="ECO:0000313" key="3">
    <source>
        <dbReference type="Proteomes" id="UP000075320"/>
    </source>
</evidence>
<dbReference type="SUPFAM" id="SSF52540">
    <property type="entry name" value="P-loop containing nucleoside triphosphate hydrolases"/>
    <property type="match status" value="1"/>
</dbReference>
<evidence type="ECO:0000259" key="1">
    <source>
        <dbReference type="Pfam" id="PF13173"/>
    </source>
</evidence>
<protein>
    <recommendedName>
        <fullName evidence="1">AAA domain-containing protein</fullName>
    </recommendedName>
</protein>
<comment type="caution">
    <text evidence="2">The sequence shown here is derived from an EMBL/GenBank/DDBJ whole genome shotgun (WGS) entry which is preliminary data.</text>
</comment>
<name>A0A150WPK1_BDEBC</name>
<dbReference type="AlphaFoldDB" id="A0A150WPK1"/>
<dbReference type="InterPro" id="IPR027417">
    <property type="entry name" value="P-loop_NTPase"/>
</dbReference>
<proteinExistence type="predicted"/>
<reference evidence="2 3" key="1">
    <citation type="submission" date="2016-03" db="EMBL/GenBank/DDBJ databases">
        <authorList>
            <person name="Ploux O."/>
        </authorList>
    </citation>
    <scope>NUCLEOTIDE SEQUENCE [LARGE SCALE GENOMIC DNA]</scope>
    <source>
        <strain evidence="2 3">R0</strain>
    </source>
</reference>
<dbReference type="InterPro" id="IPR041682">
    <property type="entry name" value="AAA_14"/>
</dbReference>
<accession>A0A150WPK1</accession>
<keyword evidence="3" id="KW-1185">Reference proteome</keyword>
<dbReference type="Proteomes" id="UP000075320">
    <property type="component" value="Unassembled WGS sequence"/>
</dbReference>
<sequence length="61" mass="7228">MEKKRYLYNEIASLALKRHKMAFISGPRQVGKTTLSKSYAADTDAFIYKNWDESSFRKLWH</sequence>